<dbReference type="Proteomes" id="UP000245207">
    <property type="component" value="Unassembled WGS sequence"/>
</dbReference>
<evidence type="ECO:0000313" key="3">
    <source>
        <dbReference type="Proteomes" id="UP000245207"/>
    </source>
</evidence>
<dbReference type="InterPro" id="IPR001810">
    <property type="entry name" value="F-box_dom"/>
</dbReference>
<dbReference type="PANTHER" id="PTHR31672">
    <property type="entry name" value="BNACNNG10540D PROTEIN"/>
    <property type="match status" value="1"/>
</dbReference>
<sequence length="373" mass="43820">MSRKLQSHSNPSLEDLPEELIFYILSRLPETTIIYCKCVCKRLRYLFSEIRLPKCLLIYQYQSMIAGKHHPGILQLVEIEEELEQNHLLRDPFMGIDMTKLFPRSFIFLAGSVDGLVCLWELTDECDRTHICNPMTREHMTIPKQNIHVKFFLNVTYGFGVSLAGEYKVIRIVSRIVRGDPVKVEVYTLGSHHWRNLDVSCKLNYLRLWDHGIYFNGHIYWIMGNQLLSFNLDKEKFQLFPFPPPPKQRIIGIGNSYLGVLKGCLCYLYKSDNAFIFWVMTKEHKMKKYWHIELDIAKSTLEITSPLLVTDGSNDQSILFVQNRENHQLVAYCPETNKFEDTKLSETNFRIYNYRPSFVKLQNFQSSARIHVF</sequence>
<dbReference type="AlphaFoldDB" id="A0A2U1MAQ7"/>
<evidence type="ECO:0000313" key="2">
    <source>
        <dbReference type="EMBL" id="PWA58323.1"/>
    </source>
</evidence>
<reference evidence="2 3" key="1">
    <citation type="journal article" date="2018" name="Mol. Plant">
        <title>The genome of Artemisia annua provides insight into the evolution of Asteraceae family and artemisinin biosynthesis.</title>
        <authorList>
            <person name="Shen Q."/>
            <person name="Zhang L."/>
            <person name="Liao Z."/>
            <person name="Wang S."/>
            <person name="Yan T."/>
            <person name="Shi P."/>
            <person name="Liu M."/>
            <person name="Fu X."/>
            <person name="Pan Q."/>
            <person name="Wang Y."/>
            <person name="Lv Z."/>
            <person name="Lu X."/>
            <person name="Zhang F."/>
            <person name="Jiang W."/>
            <person name="Ma Y."/>
            <person name="Chen M."/>
            <person name="Hao X."/>
            <person name="Li L."/>
            <person name="Tang Y."/>
            <person name="Lv G."/>
            <person name="Zhou Y."/>
            <person name="Sun X."/>
            <person name="Brodelius P.E."/>
            <person name="Rose J.K.C."/>
            <person name="Tang K."/>
        </authorList>
    </citation>
    <scope>NUCLEOTIDE SEQUENCE [LARGE SCALE GENOMIC DNA]</scope>
    <source>
        <strain evidence="3">cv. Huhao1</strain>
        <tissue evidence="2">Leaf</tissue>
    </source>
</reference>
<dbReference type="EMBL" id="PKPP01005927">
    <property type="protein sequence ID" value="PWA58323.1"/>
    <property type="molecule type" value="Genomic_DNA"/>
</dbReference>
<dbReference type="OrthoDB" id="1845276at2759"/>
<dbReference type="SMART" id="SM00256">
    <property type="entry name" value="FBOX"/>
    <property type="match status" value="1"/>
</dbReference>
<dbReference type="PANTHER" id="PTHR31672:SF13">
    <property type="entry name" value="F-BOX PROTEIN CPR30-LIKE"/>
    <property type="match status" value="1"/>
</dbReference>
<accession>A0A2U1MAQ7</accession>
<dbReference type="InterPro" id="IPR017451">
    <property type="entry name" value="F-box-assoc_interact_dom"/>
</dbReference>
<dbReference type="PROSITE" id="PS50181">
    <property type="entry name" value="FBOX"/>
    <property type="match status" value="1"/>
</dbReference>
<dbReference type="SUPFAM" id="SSF81383">
    <property type="entry name" value="F-box domain"/>
    <property type="match status" value="1"/>
</dbReference>
<evidence type="ECO:0000259" key="1">
    <source>
        <dbReference type="PROSITE" id="PS50181"/>
    </source>
</evidence>
<dbReference type="InterPro" id="IPR013187">
    <property type="entry name" value="F-box-assoc_dom_typ3"/>
</dbReference>
<dbReference type="InterPro" id="IPR036047">
    <property type="entry name" value="F-box-like_dom_sf"/>
</dbReference>
<gene>
    <name evidence="2" type="ORF">CTI12_AA401150</name>
</gene>
<dbReference type="NCBIfam" id="TIGR01640">
    <property type="entry name" value="F_box_assoc_1"/>
    <property type="match status" value="1"/>
</dbReference>
<dbReference type="Gene3D" id="1.20.1280.50">
    <property type="match status" value="1"/>
</dbReference>
<organism evidence="2 3">
    <name type="scientific">Artemisia annua</name>
    <name type="common">Sweet wormwood</name>
    <dbReference type="NCBI Taxonomy" id="35608"/>
    <lineage>
        <taxon>Eukaryota</taxon>
        <taxon>Viridiplantae</taxon>
        <taxon>Streptophyta</taxon>
        <taxon>Embryophyta</taxon>
        <taxon>Tracheophyta</taxon>
        <taxon>Spermatophyta</taxon>
        <taxon>Magnoliopsida</taxon>
        <taxon>eudicotyledons</taxon>
        <taxon>Gunneridae</taxon>
        <taxon>Pentapetalae</taxon>
        <taxon>asterids</taxon>
        <taxon>campanulids</taxon>
        <taxon>Asterales</taxon>
        <taxon>Asteraceae</taxon>
        <taxon>Asteroideae</taxon>
        <taxon>Anthemideae</taxon>
        <taxon>Artemisiinae</taxon>
        <taxon>Artemisia</taxon>
    </lineage>
</organism>
<comment type="caution">
    <text evidence="2">The sequence shown here is derived from an EMBL/GenBank/DDBJ whole genome shotgun (WGS) entry which is preliminary data.</text>
</comment>
<dbReference type="STRING" id="35608.A0A2U1MAQ7"/>
<feature type="domain" description="F-box" evidence="1">
    <location>
        <begin position="10"/>
        <end position="64"/>
    </location>
</feature>
<dbReference type="Pfam" id="PF08268">
    <property type="entry name" value="FBA_3"/>
    <property type="match status" value="1"/>
</dbReference>
<proteinExistence type="predicted"/>
<dbReference type="Pfam" id="PF00646">
    <property type="entry name" value="F-box"/>
    <property type="match status" value="1"/>
</dbReference>
<keyword evidence="3" id="KW-1185">Reference proteome</keyword>
<dbReference type="InterPro" id="IPR050796">
    <property type="entry name" value="SCF_F-box_component"/>
</dbReference>
<protein>
    <submittedName>
        <fullName evidence="2">F-box associated domain, type 1</fullName>
    </submittedName>
</protein>
<name>A0A2U1MAQ7_ARTAN</name>